<dbReference type="AlphaFoldDB" id="A0AAW9KB98"/>
<dbReference type="Proteomes" id="UP001290462">
    <property type="component" value="Unassembled WGS sequence"/>
</dbReference>
<reference evidence="2" key="1">
    <citation type="submission" date="2023-08" db="EMBL/GenBank/DDBJ databases">
        <title>Genomic characterization of piscicolin 126 produced by Carnobacterium maltaromaticum CM22 strain isolated from salmon (Salmo salar).</title>
        <authorList>
            <person name="Gonzalez-Gragera E."/>
            <person name="Garcia-Lopez J.D."/>
            <person name="Teso-Perez C."/>
            <person name="Gimenez-Hernandez I."/>
            <person name="Peralta-Sanchez J.M."/>
            <person name="Valdivia E."/>
            <person name="Montalban-Lopez M."/>
            <person name="Martin-Platero A.M."/>
            <person name="Banos A."/>
            <person name="Martinez-Bueno M."/>
        </authorList>
    </citation>
    <scope>NUCLEOTIDE SEQUENCE</scope>
    <source>
        <strain evidence="2">CM22</strain>
    </source>
</reference>
<keyword evidence="1" id="KW-1133">Transmembrane helix</keyword>
<proteinExistence type="predicted"/>
<dbReference type="Pfam" id="PF11151">
    <property type="entry name" value="DUF2929"/>
    <property type="match status" value="1"/>
</dbReference>
<evidence type="ECO:0000256" key="1">
    <source>
        <dbReference type="SAM" id="Phobius"/>
    </source>
</evidence>
<feature type="transmembrane region" description="Helical" evidence="1">
    <location>
        <begin position="32"/>
        <end position="53"/>
    </location>
</feature>
<accession>A0AAW9KB98</accession>
<comment type="caution">
    <text evidence="2">The sequence shown here is derived from an EMBL/GenBank/DDBJ whole genome shotgun (WGS) entry which is preliminary data.</text>
</comment>
<dbReference type="GeneID" id="83606219"/>
<evidence type="ECO:0000313" key="3">
    <source>
        <dbReference type="Proteomes" id="UP001290462"/>
    </source>
</evidence>
<keyword evidence="1" id="KW-0812">Transmembrane</keyword>
<name>A0AAW9KB98_CARML</name>
<gene>
    <name evidence="2" type="ORF">RAK27_17385</name>
</gene>
<dbReference type="RefSeq" id="WP_010050092.1">
    <property type="nucleotide sequence ID" value="NZ_BJOJ01000007.1"/>
</dbReference>
<sequence>MKYVATIFWAFCVGQATYYIGSALGNSTYDFKLATLLGLAGGVLCIAIGELLASDSKKAKIETTTD</sequence>
<keyword evidence="1" id="KW-0472">Membrane</keyword>
<dbReference type="InterPro" id="IPR021324">
    <property type="entry name" value="DUF2929"/>
</dbReference>
<organism evidence="2 3">
    <name type="scientific">Carnobacterium maltaromaticum</name>
    <name type="common">Carnobacterium piscicola</name>
    <dbReference type="NCBI Taxonomy" id="2751"/>
    <lineage>
        <taxon>Bacteria</taxon>
        <taxon>Bacillati</taxon>
        <taxon>Bacillota</taxon>
        <taxon>Bacilli</taxon>
        <taxon>Lactobacillales</taxon>
        <taxon>Carnobacteriaceae</taxon>
        <taxon>Carnobacterium</taxon>
    </lineage>
</organism>
<protein>
    <submittedName>
        <fullName evidence="2">YjzD family protein</fullName>
    </submittedName>
</protein>
<dbReference type="EMBL" id="JAVBVO010000005">
    <property type="protein sequence ID" value="MDZ5760416.1"/>
    <property type="molecule type" value="Genomic_DNA"/>
</dbReference>
<evidence type="ECO:0000313" key="2">
    <source>
        <dbReference type="EMBL" id="MDZ5760416.1"/>
    </source>
</evidence>